<name>A0A1H1P2C7_9ACTN</name>
<dbReference type="SUPFAM" id="SSF51905">
    <property type="entry name" value="FAD/NAD(P)-binding domain"/>
    <property type="match status" value="1"/>
</dbReference>
<dbReference type="InterPro" id="IPR036188">
    <property type="entry name" value="FAD/NAD-bd_sf"/>
</dbReference>
<feature type="compositionally biased region" description="Low complexity" evidence="1">
    <location>
        <begin position="1"/>
        <end position="16"/>
    </location>
</feature>
<dbReference type="STRING" id="642780.SAMN04488570_1029"/>
<feature type="domain" description="FAD-binding" evidence="2">
    <location>
        <begin position="23"/>
        <end position="363"/>
    </location>
</feature>
<evidence type="ECO:0000259" key="2">
    <source>
        <dbReference type="Pfam" id="PF01494"/>
    </source>
</evidence>
<gene>
    <name evidence="3" type="ORF">SAMN04488570_1029</name>
</gene>
<dbReference type="Proteomes" id="UP000198859">
    <property type="component" value="Chromosome I"/>
</dbReference>
<dbReference type="GO" id="GO:0071949">
    <property type="term" value="F:FAD binding"/>
    <property type="evidence" value="ECO:0007669"/>
    <property type="project" value="InterPro"/>
</dbReference>
<sequence>MSEPTAAPASSVTAPSDRPSRGRVLVTGASVAGPAAAYWLERVGYDVTVLERSAEPRLGGQNVDVRGLAREVLERMGLREAVLAANTGEVGTRFVDERGRTVSEFPAEAGEPDGPTAELEVLRGELARILTGACGDGVTWWSGDHVVEVEQSAEEVTVTLAGGDVHRFDLVVVAEGPRSHTRGLVLGPEQRPELKRLGMHMAWATIPRTADDDRWWRWMSVPGSRSVTLRPDNLGTTRATLGFMDDPGDFEDLPPAGQVAELRRRFGDLGWEVPRVLDAIGQGEELYVEDLTQVVCPTWSAGRVVLLGDAAWCVTPIAGAGTSLALLGAYVLAVELAALAPGEAPAAAYERWEGWMRPVVEEAQDLPPGTPRLANPQSRVGTTLFRAGTRLAALRPVRALASRLTSGPDPDRELPPLPAG</sequence>
<keyword evidence="4" id="KW-1185">Reference proteome</keyword>
<evidence type="ECO:0000313" key="4">
    <source>
        <dbReference type="Proteomes" id="UP000198859"/>
    </source>
</evidence>
<organism evidence="3 4">
    <name type="scientific">Nocardioides scoriae</name>
    <dbReference type="NCBI Taxonomy" id="642780"/>
    <lineage>
        <taxon>Bacteria</taxon>
        <taxon>Bacillati</taxon>
        <taxon>Actinomycetota</taxon>
        <taxon>Actinomycetes</taxon>
        <taxon>Propionibacteriales</taxon>
        <taxon>Nocardioidaceae</taxon>
        <taxon>Nocardioides</taxon>
    </lineage>
</organism>
<dbReference type="EMBL" id="LT629757">
    <property type="protein sequence ID" value="SDS05381.1"/>
    <property type="molecule type" value="Genomic_DNA"/>
</dbReference>
<accession>A0A1H1P2C7</accession>
<dbReference type="InterPro" id="IPR051704">
    <property type="entry name" value="FAD_aromatic-hydroxylase"/>
</dbReference>
<dbReference type="PANTHER" id="PTHR46865">
    <property type="entry name" value="OXIDOREDUCTASE-RELATED"/>
    <property type="match status" value="1"/>
</dbReference>
<protein>
    <submittedName>
        <fullName evidence="3">2-polyprenyl-6-methoxyphenol hydroxylase</fullName>
    </submittedName>
</protein>
<dbReference type="RefSeq" id="WP_091726844.1">
    <property type="nucleotide sequence ID" value="NZ_LT629757.1"/>
</dbReference>
<reference evidence="4" key="1">
    <citation type="submission" date="2016-10" db="EMBL/GenBank/DDBJ databases">
        <authorList>
            <person name="Varghese N."/>
            <person name="Submissions S."/>
        </authorList>
    </citation>
    <scope>NUCLEOTIDE SEQUENCE [LARGE SCALE GENOMIC DNA]</scope>
    <source>
        <strain evidence="4">DSM 22127</strain>
    </source>
</reference>
<evidence type="ECO:0000313" key="3">
    <source>
        <dbReference type="EMBL" id="SDS05381.1"/>
    </source>
</evidence>
<dbReference type="OrthoDB" id="3212532at2"/>
<dbReference type="PRINTS" id="PR00420">
    <property type="entry name" value="RNGMNOXGNASE"/>
</dbReference>
<dbReference type="Pfam" id="PF01494">
    <property type="entry name" value="FAD_binding_3"/>
    <property type="match status" value="1"/>
</dbReference>
<dbReference type="AlphaFoldDB" id="A0A1H1P2C7"/>
<feature type="region of interest" description="Disordered" evidence="1">
    <location>
        <begin position="1"/>
        <end position="22"/>
    </location>
</feature>
<dbReference type="Gene3D" id="3.30.9.10">
    <property type="entry name" value="D-Amino Acid Oxidase, subunit A, domain 2"/>
    <property type="match status" value="1"/>
</dbReference>
<dbReference type="InterPro" id="IPR002938">
    <property type="entry name" value="FAD-bd"/>
</dbReference>
<evidence type="ECO:0000256" key="1">
    <source>
        <dbReference type="SAM" id="MobiDB-lite"/>
    </source>
</evidence>
<dbReference type="PANTHER" id="PTHR46865:SF2">
    <property type="entry name" value="MONOOXYGENASE"/>
    <property type="match status" value="1"/>
</dbReference>
<proteinExistence type="predicted"/>
<dbReference type="Gene3D" id="3.50.50.60">
    <property type="entry name" value="FAD/NAD(P)-binding domain"/>
    <property type="match status" value="1"/>
</dbReference>